<proteinExistence type="predicted"/>
<gene>
    <name evidence="2" type="ORF">K491DRAFT_615417</name>
</gene>
<feature type="non-terminal residue" evidence="2">
    <location>
        <position position="1"/>
    </location>
</feature>
<name>A0A6A6SLG8_9PLEO</name>
<dbReference type="AlphaFoldDB" id="A0A6A6SLG8"/>
<dbReference type="EMBL" id="MU004759">
    <property type="protein sequence ID" value="KAF2647014.1"/>
    <property type="molecule type" value="Genomic_DNA"/>
</dbReference>
<sequence length="174" mass="19723">YAIVPSFAHWRFPHDDLPLSWTSCEPPKLPHDQPLPRLGTLAEATLARDISCCITNHIKGTEHAHLVPRSEESWFSDNGMFRYTNQQRPGSAPVDDAQNAMLLRSDLHTIFDQKRFAVVPKGAVLVIHITAPRSSLELTRLYHNVSLQPLVSVTVQYLLAWFAWTIFAHSVNFV</sequence>
<reference evidence="2" key="1">
    <citation type="journal article" date="2020" name="Stud. Mycol.">
        <title>101 Dothideomycetes genomes: a test case for predicting lifestyles and emergence of pathogens.</title>
        <authorList>
            <person name="Haridas S."/>
            <person name="Albert R."/>
            <person name="Binder M."/>
            <person name="Bloem J."/>
            <person name="Labutti K."/>
            <person name="Salamov A."/>
            <person name="Andreopoulos B."/>
            <person name="Baker S."/>
            <person name="Barry K."/>
            <person name="Bills G."/>
            <person name="Bluhm B."/>
            <person name="Cannon C."/>
            <person name="Castanera R."/>
            <person name="Culley D."/>
            <person name="Daum C."/>
            <person name="Ezra D."/>
            <person name="Gonzalez J."/>
            <person name="Henrissat B."/>
            <person name="Kuo A."/>
            <person name="Liang C."/>
            <person name="Lipzen A."/>
            <person name="Lutzoni F."/>
            <person name="Magnuson J."/>
            <person name="Mondo S."/>
            <person name="Nolan M."/>
            <person name="Ohm R."/>
            <person name="Pangilinan J."/>
            <person name="Park H.-J."/>
            <person name="Ramirez L."/>
            <person name="Alfaro M."/>
            <person name="Sun H."/>
            <person name="Tritt A."/>
            <person name="Yoshinaga Y."/>
            <person name="Zwiers L.-H."/>
            <person name="Turgeon B."/>
            <person name="Goodwin S."/>
            <person name="Spatafora J."/>
            <person name="Crous P."/>
            <person name="Grigoriev I."/>
        </authorList>
    </citation>
    <scope>NUCLEOTIDE SEQUENCE</scope>
    <source>
        <strain evidence="2">CBS 122681</strain>
    </source>
</reference>
<dbReference type="Pfam" id="PF13391">
    <property type="entry name" value="HNH_2"/>
    <property type="match status" value="1"/>
</dbReference>
<dbReference type="InterPro" id="IPR003615">
    <property type="entry name" value="HNH_nuc"/>
</dbReference>
<evidence type="ECO:0000313" key="2">
    <source>
        <dbReference type="EMBL" id="KAF2647014.1"/>
    </source>
</evidence>
<dbReference type="OrthoDB" id="2142759at2759"/>
<evidence type="ECO:0000313" key="3">
    <source>
        <dbReference type="Proteomes" id="UP000799324"/>
    </source>
</evidence>
<dbReference type="Proteomes" id="UP000799324">
    <property type="component" value="Unassembled WGS sequence"/>
</dbReference>
<evidence type="ECO:0000259" key="1">
    <source>
        <dbReference type="Pfam" id="PF13391"/>
    </source>
</evidence>
<protein>
    <recommendedName>
        <fullName evidence="1">HNH nuclease domain-containing protein</fullName>
    </recommendedName>
</protein>
<feature type="domain" description="HNH nuclease" evidence="1">
    <location>
        <begin position="52"/>
        <end position="119"/>
    </location>
</feature>
<accession>A0A6A6SLG8</accession>
<organism evidence="2 3">
    <name type="scientific">Lophiostoma macrostomum CBS 122681</name>
    <dbReference type="NCBI Taxonomy" id="1314788"/>
    <lineage>
        <taxon>Eukaryota</taxon>
        <taxon>Fungi</taxon>
        <taxon>Dikarya</taxon>
        <taxon>Ascomycota</taxon>
        <taxon>Pezizomycotina</taxon>
        <taxon>Dothideomycetes</taxon>
        <taxon>Pleosporomycetidae</taxon>
        <taxon>Pleosporales</taxon>
        <taxon>Lophiostomataceae</taxon>
        <taxon>Lophiostoma</taxon>
    </lineage>
</organism>
<keyword evidence="3" id="KW-1185">Reference proteome</keyword>